<dbReference type="EMBL" id="LUUK01000179">
    <property type="protein sequence ID" value="OAI17212.1"/>
    <property type="molecule type" value="Genomic_DNA"/>
</dbReference>
<dbReference type="RefSeq" id="WP_064029762.1">
    <property type="nucleotide sequence ID" value="NZ_LUUK01000179.1"/>
</dbReference>
<gene>
    <name evidence="1" type="ORF">A1355_08575</name>
</gene>
<organism evidence="1 2">
    <name type="scientific">Methylomonas koyamae</name>
    <dbReference type="NCBI Taxonomy" id="702114"/>
    <lineage>
        <taxon>Bacteria</taxon>
        <taxon>Pseudomonadati</taxon>
        <taxon>Pseudomonadota</taxon>
        <taxon>Gammaproteobacteria</taxon>
        <taxon>Methylococcales</taxon>
        <taxon>Methylococcaceae</taxon>
        <taxon>Methylomonas</taxon>
    </lineage>
</organism>
<evidence type="ECO:0000313" key="1">
    <source>
        <dbReference type="EMBL" id="OAI17212.1"/>
    </source>
</evidence>
<dbReference type="STRING" id="702114.A1355_08575"/>
<evidence type="ECO:0000313" key="2">
    <source>
        <dbReference type="Proteomes" id="UP000077628"/>
    </source>
</evidence>
<protein>
    <submittedName>
        <fullName evidence="1">Uncharacterized protein</fullName>
    </submittedName>
</protein>
<dbReference type="Proteomes" id="UP000077628">
    <property type="component" value="Unassembled WGS sequence"/>
</dbReference>
<proteinExistence type="predicted"/>
<sequence length="61" mass="6607">MSGSNRIDSALSGYLQLGDEQKTLGVEYRRGDAEQKISTPGINDIGGAKFNGALTRHRWIG</sequence>
<keyword evidence="2" id="KW-1185">Reference proteome</keyword>
<comment type="caution">
    <text evidence="1">The sequence shown here is derived from an EMBL/GenBank/DDBJ whole genome shotgun (WGS) entry which is preliminary data.</text>
</comment>
<dbReference type="AlphaFoldDB" id="A0A177NH74"/>
<name>A0A177NH74_9GAMM</name>
<accession>A0A177NH74</accession>
<reference evidence="2" key="1">
    <citation type="submission" date="2016-03" db="EMBL/GenBank/DDBJ databases">
        <authorList>
            <person name="Heylen K."/>
            <person name="De Vos P."/>
            <person name="Vekeman B."/>
        </authorList>
    </citation>
    <scope>NUCLEOTIDE SEQUENCE [LARGE SCALE GENOMIC DNA]</scope>
    <source>
        <strain evidence="2">R-45383</strain>
    </source>
</reference>